<reference evidence="3" key="1">
    <citation type="submission" date="2017-02" db="UniProtKB">
        <authorList>
            <consortium name="WormBaseParasite"/>
        </authorList>
    </citation>
    <scope>IDENTIFICATION</scope>
</reference>
<organism evidence="3">
    <name type="scientific">Enterobius vermicularis</name>
    <name type="common">Human pinworm</name>
    <dbReference type="NCBI Taxonomy" id="51028"/>
    <lineage>
        <taxon>Eukaryota</taxon>
        <taxon>Metazoa</taxon>
        <taxon>Ecdysozoa</taxon>
        <taxon>Nematoda</taxon>
        <taxon>Chromadorea</taxon>
        <taxon>Rhabditida</taxon>
        <taxon>Spirurina</taxon>
        <taxon>Oxyuridomorpha</taxon>
        <taxon>Oxyuroidea</taxon>
        <taxon>Oxyuridae</taxon>
        <taxon>Enterobius</taxon>
    </lineage>
</organism>
<dbReference type="WBParaSite" id="EVEC_0000908201-mRNA-1">
    <property type="protein sequence ID" value="EVEC_0000908201-mRNA-1"/>
    <property type="gene ID" value="EVEC_0000908201"/>
</dbReference>
<proteinExistence type="predicted"/>
<reference evidence="1 2" key="2">
    <citation type="submission" date="2018-10" db="EMBL/GenBank/DDBJ databases">
        <authorList>
            <consortium name="Pathogen Informatics"/>
        </authorList>
    </citation>
    <scope>NUCLEOTIDE SEQUENCE [LARGE SCALE GENOMIC DNA]</scope>
</reference>
<dbReference type="Proteomes" id="UP000274131">
    <property type="component" value="Unassembled WGS sequence"/>
</dbReference>
<protein>
    <submittedName>
        <fullName evidence="3">WW domain-containing protein</fullName>
    </submittedName>
</protein>
<name>A0A0N4VEH2_ENTVE</name>
<gene>
    <name evidence="1" type="ORF">EVEC_LOCUS8523</name>
</gene>
<dbReference type="AlphaFoldDB" id="A0A0N4VEH2"/>
<accession>A0A0N4VEH2</accession>
<evidence type="ECO:0000313" key="1">
    <source>
        <dbReference type="EMBL" id="VDD93772.1"/>
    </source>
</evidence>
<evidence type="ECO:0000313" key="2">
    <source>
        <dbReference type="Proteomes" id="UP000274131"/>
    </source>
</evidence>
<sequence length="209" mass="23605">MTSFGFEQPGHVRSLRPPARIGLEREDSIKDYQKVNLQSNGTSKFHTMPLLSNNISGEPKQETSEDNLHTLAVHSAGHPSECITTRCLELMTLVIKLGIASESISNAESSGAPLSNDNPVTVKLAALQKQLTNLQQQMDDHRVDGVEPPLPAYDEYYAPEDQPVIWRPRALPLRQMDKRLVYWQPMKKAVYWQPLKKSVNIEKEEGEFL</sequence>
<evidence type="ECO:0000313" key="3">
    <source>
        <dbReference type="WBParaSite" id="EVEC_0000908201-mRNA-1"/>
    </source>
</evidence>
<keyword evidence="2" id="KW-1185">Reference proteome</keyword>
<dbReference type="EMBL" id="UXUI01009465">
    <property type="protein sequence ID" value="VDD93772.1"/>
    <property type="molecule type" value="Genomic_DNA"/>
</dbReference>